<dbReference type="Proteomes" id="UP000018144">
    <property type="component" value="Unassembled WGS sequence"/>
</dbReference>
<dbReference type="EMBL" id="HF936162">
    <property type="protein sequence ID" value="CCX33684.1"/>
    <property type="molecule type" value="Genomic_DNA"/>
</dbReference>
<evidence type="ECO:0000313" key="1">
    <source>
        <dbReference type="EMBL" id="CCX33684.1"/>
    </source>
</evidence>
<name>U4LQ31_PYROM</name>
<proteinExistence type="predicted"/>
<protein>
    <submittedName>
        <fullName evidence="1">Uncharacterized protein</fullName>
    </submittedName>
</protein>
<evidence type="ECO:0000313" key="2">
    <source>
        <dbReference type="Proteomes" id="UP000018144"/>
    </source>
</evidence>
<accession>U4LQ31</accession>
<organism evidence="1 2">
    <name type="scientific">Pyronema omphalodes (strain CBS 100304)</name>
    <name type="common">Pyronema confluens</name>
    <dbReference type="NCBI Taxonomy" id="1076935"/>
    <lineage>
        <taxon>Eukaryota</taxon>
        <taxon>Fungi</taxon>
        <taxon>Dikarya</taxon>
        <taxon>Ascomycota</taxon>
        <taxon>Pezizomycotina</taxon>
        <taxon>Pezizomycetes</taxon>
        <taxon>Pezizales</taxon>
        <taxon>Pyronemataceae</taxon>
        <taxon>Pyronema</taxon>
    </lineage>
</organism>
<reference evidence="1 2" key="1">
    <citation type="journal article" date="2013" name="PLoS Genet.">
        <title>The genome and development-dependent transcriptomes of Pyronema confluens: a window into fungal evolution.</title>
        <authorList>
            <person name="Traeger S."/>
            <person name="Altegoer F."/>
            <person name="Freitag M."/>
            <person name="Gabaldon T."/>
            <person name="Kempken F."/>
            <person name="Kumar A."/>
            <person name="Marcet-Houben M."/>
            <person name="Poggeler S."/>
            <person name="Stajich J.E."/>
            <person name="Nowrousian M."/>
        </authorList>
    </citation>
    <scope>NUCLEOTIDE SEQUENCE [LARGE SCALE GENOMIC DNA]</scope>
    <source>
        <strain evidence="2">CBS 100304</strain>
        <tissue evidence="1">Vegetative mycelium</tissue>
    </source>
</reference>
<gene>
    <name evidence="1" type="ORF">PCON_01622</name>
</gene>
<keyword evidence="2" id="KW-1185">Reference proteome</keyword>
<dbReference type="AlphaFoldDB" id="U4LQ31"/>
<sequence length="18" mass="2230">MDLKRHPRRIPYGISNIY</sequence>